<dbReference type="InterPro" id="IPR036525">
    <property type="entry name" value="Tubulin/FtsZ_GTPase_sf"/>
</dbReference>
<keyword evidence="11" id="KW-1185">Reference proteome</keyword>
<dbReference type="GO" id="GO:0005525">
    <property type="term" value="F:GTP binding"/>
    <property type="evidence" value="ECO:0007669"/>
    <property type="project" value="UniProtKB-KW"/>
</dbReference>
<dbReference type="PRINTS" id="PR01162">
    <property type="entry name" value="ALPHATUBULIN"/>
</dbReference>
<protein>
    <recommendedName>
        <fullName evidence="9">Tubulin/FtsZ GTPase domain-containing protein</fullName>
    </recommendedName>
</protein>
<dbReference type="SUPFAM" id="SSF52490">
    <property type="entry name" value="Tubulin nucleotide-binding domain-like"/>
    <property type="match status" value="1"/>
</dbReference>
<dbReference type="InterPro" id="IPR003008">
    <property type="entry name" value="Tubulin_FtsZ_GTPase"/>
</dbReference>
<evidence type="ECO:0000256" key="7">
    <source>
        <dbReference type="ARBA" id="ARBA00034296"/>
    </source>
</evidence>
<comment type="caution">
    <text evidence="10">The sequence shown here is derived from an EMBL/GenBank/DDBJ whole genome shotgun (WGS) entry which is preliminary data.</text>
</comment>
<dbReference type="GO" id="GO:0005200">
    <property type="term" value="F:structural constituent of cytoskeleton"/>
    <property type="evidence" value="ECO:0007669"/>
    <property type="project" value="InterPro"/>
</dbReference>
<dbReference type="PANTHER" id="PTHR11588">
    <property type="entry name" value="TUBULIN"/>
    <property type="match status" value="1"/>
</dbReference>
<evidence type="ECO:0000259" key="9">
    <source>
        <dbReference type="Pfam" id="PF00091"/>
    </source>
</evidence>
<keyword evidence="5" id="KW-0460">Magnesium</keyword>
<keyword evidence="6" id="KW-0342">GTP-binding</keyword>
<dbReference type="AlphaFoldDB" id="A0AAN9KV26"/>
<evidence type="ECO:0000313" key="11">
    <source>
        <dbReference type="Proteomes" id="UP001367508"/>
    </source>
</evidence>
<accession>A0AAN9KV26</accession>
<evidence type="ECO:0000256" key="5">
    <source>
        <dbReference type="ARBA" id="ARBA00022842"/>
    </source>
</evidence>
<dbReference type="EMBL" id="JAYMYQ010000006">
    <property type="protein sequence ID" value="KAK7323576.1"/>
    <property type="molecule type" value="Genomic_DNA"/>
</dbReference>
<dbReference type="InterPro" id="IPR002452">
    <property type="entry name" value="Alpha_tubulin"/>
</dbReference>
<organism evidence="10 11">
    <name type="scientific">Canavalia gladiata</name>
    <name type="common">Sword bean</name>
    <name type="synonym">Dolichos gladiatus</name>
    <dbReference type="NCBI Taxonomy" id="3824"/>
    <lineage>
        <taxon>Eukaryota</taxon>
        <taxon>Viridiplantae</taxon>
        <taxon>Streptophyta</taxon>
        <taxon>Embryophyta</taxon>
        <taxon>Tracheophyta</taxon>
        <taxon>Spermatophyta</taxon>
        <taxon>Magnoliopsida</taxon>
        <taxon>eudicotyledons</taxon>
        <taxon>Gunneridae</taxon>
        <taxon>Pentapetalae</taxon>
        <taxon>rosids</taxon>
        <taxon>fabids</taxon>
        <taxon>Fabales</taxon>
        <taxon>Fabaceae</taxon>
        <taxon>Papilionoideae</taxon>
        <taxon>50 kb inversion clade</taxon>
        <taxon>NPAAA clade</taxon>
        <taxon>indigoferoid/millettioid clade</taxon>
        <taxon>Phaseoleae</taxon>
        <taxon>Canavalia</taxon>
    </lineage>
</organism>
<dbReference type="Proteomes" id="UP001367508">
    <property type="component" value="Unassembled WGS sequence"/>
</dbReference>
<evidence type="ECO:0000256" key="1">
    <source>
        <dbReference type="ARBA" id="ARBA00009636"/>
    </source>
</evidence>
<sequence>MEEKKSQADIQVGNACWELYGLEHDIQDDGQVPNDKTVGRRDDAFNTFFSETGAGKHAPRVIFVDLESTVIDEVRTSTYRQLFHPMPLISGKDDATSNFAHGHYTIGKKIVAALAQVLVLFSWNGFSKRSKFGFTAYPSPQVPTSVVEPYNSVLLTPSPF</sequence>
<keyword evidence="2" id="KW-0493">Microtubule</keyword>
<evidence type="ECO:0000256" key="8">
    <source>
        <dbReference type="ARBA" id="ARBA00049117"/>
    </source>
</evidence>
<dbReference type="InterPro" id="IPR000217">
    <property type="entry name" value="Tubulin"/>
</dbReference>
<evidence type="ECO:0000256" key="3">
    <source>
        <dbReference type="ARBA" id="ARBA00022741"/>
    </source>
</evidence>
<dbReference type="GO" id="GO:0005874">
    <property type="term" value="C:microtubule"/>
    <property type="evidence" value="ECO:0007669"/>
    <property type="project" value="UniProtKB-KW"/>
</dbReference>
<comment type="similarity">
    <text evidence="1">Belongs to the tubulin family.</text>
</comment>
<comment type="catalytic activity">
    <reaction evidence="8">
        <text>GTP + H2O = GDP + phosphate + H(+)</text>
        <dbReference type="Rhea" id="RHEA:19669"/>
        <dbReference type="ChEBI" id="CHEBI:15377"/>
        <dbReference type="ChEBI" id="CHEBI:15378"/>
        <dbReference type="ChEBI" id="CHEBI:37565"/>
        <dbReference type="ChEBI" id="CHEBI:43474"/>
        <dbReference type="ChEBI" id="CHEBI:58189"/>
    </reaction>
    <physiologicalReaction direction="left-to-right" evidence="8">
        <dbReference type="Rhea" id="RHEA:19670"/>
    </physiologicalReaction>
</comment>
<reference evidence="10 11" key="1">
    <citation type="submission" date="2024-01" db="EMBL/GenBank/DDBJ databases">
        <title>The genomes of 5 underutilized Papilionoideae crops provide insights into root nodulation and disease resistanc.</title>
        <authorList>
            <person name="Jiang F."/>
        </authorList>
    </citation>
    <scope>NUCLEOTIDE SEQUENCE [LARGE SCALE GENOMIC DNA]</scope>
    <source>
        <strain evidence="10">LVBAO_FW01</strain>
        <tissue evidence="10">Leaves</tissue>
    </source>
</reference>
<evidence type="ECO:0000256" key="6">
    <source>
        <dbReference type="ARBA" id="ARBA00023134"/>
    </source>
</evidence>
<gene>
    <name evidence="10" type="ORF">VNO77_27053</name>
</gene>
<proteinExistence type="inferred from homology"/>
<keyword evidence="3" id="KW-0547">Nucleotide-binding</keyword>
<feature type="domain" description="Tubulin/FtsZ GTPase" evidence="9">
    <location>
        <begin position="8"/>
        <end position="113"/>
    </location>
</feature>
<dbReference type="PRINTS" id="PR01161">
    <property type="entry name" value="TUBULIN"/>
</dbReference>
<keyword evidence="4" id="KW-0378">Hydrolase</keyword>
<evidence type="ECO:0000313" key="10">
    <source>
        <dbReference type="EMBL" id="KAK7323576.1"/>
    </source>
</evidence>
<comment type="function">
    <text evidence="7">Tubulin is the major constituent of microtubules, a cylinder consisting of laterally associated linear protofilaments composed of alpha- and beta-tubulin heterodimers. Microtubules grow by the addition of GTP-tubulin dimers to the microtubule end, where a stabilizing cap forms. Below the cap, tubulin dimers are in GDP-bound state, owing to GTPase activity of alpha-tubulin.</text>
</comment>
<evidence type="ECO:0000256" key="4">
    <source>
        <dbReference type="ARBA" id="ARBA00022801"/>
    </source>
</evidence>
<dbReference type="Gene3D" id="3.40.50.1440">
    <property type="entry name" value="Tubulin/FtsZ, GTPase domain"/>
    <property type="match status" value="1"/>
</dbReference>
<dbReference type="GO" id="GO:0007017">
    <property type="term" value="P:microtubule-based process"/>
    <property type="evidence" value="ECO:0007669"/>
    <property type="project" value="InterPro"/>
</dbReference>
<dbReference type="GO" id="GO:0016787">
    <property type="term" value="F:hydrolase activity"/>
    <property type="evidence" value="ECO:0007669"/>
    <property type="project" value="UniProtKB-KW"/>
</dbReference>
<name>A0AAN9KV26_CANGL</name>
<dbReference type="Pfam" id="PF00091">
    <property type="entry name" value="Tubulin"/>
    <property type="match status" value="1"/>
</dbReference>
<evidence type="ECO:0000256" key="2">
    <source>
        <dbReference type="ARBA" id="ARBA00022701"/>
    </source>
</evidence>